<proteinExistence type="predicted"/>
<dbReference type="AlphaFoldDB" id="A0A8H7TIH3"/>
<dbReference type="PANTHER" id="PTHR38849:SF1">
    <property type="entry name" value="SMALL SECRETED PROTEIN"/>
    <property type="match status" value="1"/>
</dbReference>
<sequence>MQFSAILVATFAALTIAAPTGQKAKRVAVLSTQTYDDISISGGTAGDAEAEAIAVLTNNGALDLNDLANVDPADIAFLGSVNDIANDAETDAFNVAIEAATGDEKVALQNGKIKNKVLKLEATVIELQAKAAQGEDTAAKLAAEQKKLDNNIALDAAAAGQPSTKLSFDASTA</sequence>
<organism evidence="2 3">
    <name type="scientific">Cadophora malorum</name>
    <dbReference type="NCBI Taxonomy" id="108018"/>
    <lineage>
        <taxon>Eukaryota</taxon>
        <taxon>Fungi</taxon>
        <taxon>Dikarya</taxon>
        <taxon>Ascomycota</taxon>
        <taxon>Pezizomycotina</taxon>
        <taxon>Leotiomycetes</taxon>
        <taxon>Helotiales</taxon>
        <taxon>Ploettnerulaceae</taxon>
        <taxon>Cadophora</taxon>
    </lineage>
</organism>
<dbReference type="OrthoDB" id="2151417at2759"/>
<reference evidence="2" key="1">
    <citation type="submission" date="2021-02" db="EMBL/GenBank/DDBJ databases">
        <title>Genome sequence Cadophora malorum strain M34.</title>
        <authorList>
            <person name="Stefanovic E."/>
            <person name="Vu D."/>
            <person name="Scully C."/>
            <person name="Dijksterhuis J."/>
            <person name="Roader J."/>
            <person name="Houbraken J."/>
        </authorList>
    </citation>
    <scope>NUCLEOTIDE SEQUENCE</scope>
    <source>
        <strain evidence="2">M34</strain>
    </source>
</reference>
<dbReference type="PANTHER" id="PTHR38849">
    <property type="entry name" value="SMALL SECRETED PROTEIN"/>
    <property type="match status" value="1"/>
</dbReference>
<protein>
    <recommendedName>
        <fullName evidence="4">Small secreted protein</fullName>
    </recommendedName>
</protein>
<keyword evidence="3" id="KW-1185">Reference proteome</keyword>
<accession>A0A8H7TIH3</accession>
<dbReference type="Proteomes" id="UP000664132">
    <property type="component" value="Unassembled WGS sequence"/>
</dbReference>
<name>A0A8H7TIH3_9HELO</name>
<gene>
    <name evidence="2" type="ORF">IFR04_007367</name>
</gene>
<evidence type="ECO:0000313" key="3">
    <source>
        <dbReference type="Proteomes" id="UP000664132"/>
    </source>
</evidence>
<evidence type="ECO:0008006" key="4">
    <source>
        <dbReference type="Google" id="ProtNLM"/>
    </source>
</evidence>
<evidence type="ECO:0000313" key="2">
    <source>
        <dbReference type="EMBL" id="KAG4419493.1"/>
    </source>
</evidence>
<comment type="caution">
    <text evidence="2">The sequence shown here is derived from an EMBL/GenBank/DDBJ whole genome shotgun (WGS) entry which is preliminary data.</text>
</comment>
<evidence type="ECO:0000256" key="1">
    <source>
        <dbReference type="SAM" id="SignalP"/>
    </source>
</evidence>
<feature type="signal peptide" evidence="1">
    <location>
        <begin position="1"/>
        <end position="17"/>
    </location>
</feature>
<feature type="chain" id="PRO_5034492484" description="Small secreted protein" evidence="1">
    <location>
        <begin position="18"/>
        <end position="173"/>
    </location>
</feature>
<dbReference type="EMBL" id="JAFJYH010000104">
    <property type="protein sequence ID" value="KAG4419493.1"/>
    <property type="molecule type" value="Genomic_DNA"/>
</dbReference>
<keyword evidence="1" id="KW-0732">Signal</keyword>